<dbReference type="PROSITE" id="PS00675">
    <property type="entry name" value="SIGMA54_INTERACT_1"/>
    <property type="match status" value="1"/>
</dbReference>
<keyword evidence="5" id="KW-0804">Transcription</keyword>
<dbReference type="InterPro" id="IPR003593">
    <property type="entry name" value="AAA+_ATPase"/>
</dbReference>
<proteinExistence type="predicted"/>
<dbReference type="SUPFAM" id="SSF46689">
    <property type="entry name" value="Homeodomain-like"/>
    <property type="match status" value="1"/>
</dbReference>
<dbReference type="AlphaFoldDB" id="A0A0F6YM53"/>
<name>A0A0F6YM53_9BACT</name>
<dbReference type="InterPro" id="IPR025662">
    <property type="entry name" value="Sigma_54_int_dom_ATP-bd_1"/>
</dbReference>
<gene>
    <name evidence="7" type="ORF">DB32_007444</name>
</gene>
<keyword evidence="1" id="KW-0547">Nucleotide-binding</keyword>
<dbReference type="Gene3D" id="1.10.8.60">
    <property type="match status" value="1"/>
</dbReference>
<protein>
    <submittedName>
        <fullName evidence="7">Two component, sigma54 specific, transcriptional regulator, Fis family</fullName>
    </submittedName>
</protein>
<dbReference type="GO" id="GO:0043565">
    <property type="term" value="F:sequence-specific DNA binding"/>
    <property type="evidence" value="ECO:0007669"/>
    <property type="project" value="InterPro"/>
</dbReference>
<sequence>MSVDDVADRTRCVRGVTSCVRGVTLRASALAVFLRSRGHATCCFAHTMQPSLPRASWSAPPPKLPETTASRALRASIADATRAGPRALFVLGADPGATSELVDAARAGTTVLRGRCVPGRPYAALAPIVQSALSLASVHDELDGALACAPGCHARWWEHSTAEDVVRLHRDAPLARRESLHAERRVRFVDAIRMVVERASERGTLLLVLDDVEHVDHGTAEVLRAWLEPRVDAETPSKPAIVVLGTTSRASTDGGALATLIQAPRAITCEAGRFDASALASWLAEPEIATWITARTGGRVRSLERWLTTAADPAPEPVARAEAPDARSGVALALGVTRAIGRSVPLAALLSEPRDRAVLERDLERLGALARDRDGAPAVAWPRPAPMLDGAVQGAVHAHAARALERMGAIEEAAWHASRSDDVMLHVRLALAAEPALSARHGAREAADLLTAARARLDDDAAQRVVLDARLARVWSTLGESERAIESARAVCERAPHDLAVRLRCGEILLRAGRHAEAITCFEAVTVGAATREHVEARVLAAEARYTTGDLAGAERDARHALADASAQDHVALRIDAQNVLGKIALATGDTRAARAWFGDDLALSLAGALRTHECVARQNLAIVLMREGALDDAATHFEVSSELARSVGAAWHRAIALENLGVLHHLRGRWSAARRCYRESAAILEPIGHRDWLARLLLNRASLELTLGDPASARELVQRARRVVGDEPRRAFARRATLVDGAVLLALGDVEHARDLFEMVRSGEGEPSSLAEGALGVARCALELGDVALARRALHDASRTSTSPRLECERQELEVLLAIATGGPAASLARAARELATRTEHVEVELRVWCHLARAQLADGALDCARTSLERAGELEARVTEHVPEDSRELFAKRTDARALHSLRERAWGARPQPSSTAATRIIVGGSRAIDRLRRSIERVAGSDAQVLVLGESGTGKELVAEALHRLSPRARGPLVRVNCAALTESLLLSELFGHERGAFTGASARKLGLFETAQGGTLFLDEIGDISPPTQVALLRVLQERTIVRVGGTTPIRVDVRVVAATHRRLEQLVERGAMREDLYYRLRGIVLEVPALRDRIDDLPAIADALLARIARDERAAPKRLSPAATARMRAHRWPGNVRELENVLRAASVLAPGATLEIDDVAPHLVAPQHVSPQHGAPSDPSTESGELETLYWASLGDGHSVYELRRSLERRAIERAIDEAGGNLSQAAQRLGMKRPRLSQLAKEYGLRKRSS</sequence>
<keyword evidence="8" id="KW-1185">Reference proteome</keyword>
<dbReference type="PRINTS" id="PR01590">
    <property type="entry name" value="HTHFIS"/>
</dbReference>
<dbReference type="Pfam" id="PF02954">
    <property type="entry name" value="HTH_8"/>
    <property type="match status" value="1"/>
</dbReference>
<feature type="domain" description="Sigma-54 factor interaction" evidence="6">
    <location>
        <begin position="924"/>
        <end position="1153"/>
    </location>
</feature>
<dbReference type="InterPro" id="IPR025944">
    <property type="entry name" value="Sigma_54_int_dom_CS"/>
</dbReference>
<dbReference type="Proteomes" id="UP000034883">
    <property type="component" value="Chromosome"/>
</dbReference>
<dbReference type="PROSITE" id="PS00676">
    <property type="entry name" value="SIGMA54_INTERACT_2"/>
    <property type="match status" value="1"/>
</dbReference>
<dbReference type="KEGG" id="samy:DB32_007444"/>
<dbReference type="Gene3D" id="1.10.10.60">
    <property type="entry name" value="Homeodomain-like"/>
    <property type="match status" value="1"/>
</dbReference>
<dbReference type="InterPro" id="IPR011990">
    <property type="entry name" value="TPR-like_helical_dom_sf"/>
</dbReference>
<keyword evidence="3" id="KW-0805">Transcription regulation</keyword>
<dbReference type="FunFam" id="3.40.50.300:FF:000006">
    <property type="entry name" value="DNA-binding transcriptional regulator NtrC"/>
    <property type="match status" value="1"/>
</dbReference>
<dbReference type="Pfam" id="PF13424">
    <property type="entry name" value="TPR_12"/>
    <property type="match status" value="1"/>
</dbReference>
<dbReference type="PANTHER" id="PTHR32071:SF117">
    <property type="entry name" value="PTS-DEPENDENT DIHYDROXYACETONE KINASE OPERON REGULATORY PROTEIN-RELATED"/>
    <property type="match status" value="1"/>
</dbReference>
<evidence type="ECO:0000256" key="5">
    <source>
        <dbReference type="ARBA" id="ARBA00023163"/>
    </source>
</evidence>
<dbReference type="PROSITE" id="PS50045">
    <property type="entry name" value="SIGMA54_INTERACT_4"/>
    <property type="match status" value="1"/>
</dbReference>
<dbReference type="InterPro" id="IPR002078">
    <property type="entry name" value="Sigma_54_int"/>
</dbReference>
<dbReference type="Gene3D" id="3.40.50.300">
    <property type="entry name" value="P-loop containing nucleotide triphosphate hydrolases"/>
    <property type="match status" value="1"/>
</dbReference>
<evidence type="ECO:0000256" key="2">
    <source>
        <dbReference type="ARBA" id="ARBA00022840"/>
    </source>
</evidence>
<dbReference type="InterPro" id="IPR025943">
    <property type="entry name" value="Sigma_54_int_dom_ATP-bd_2"/>
</dbReference>
<dbReference type="STRING" id="927083.DB32_007444"/>
<dbReference type="SUPFAM" id="SSF48452">
    <property type="entry name" value="TPR-like"/>
    <property type="match status" value="2"/>
</dbReference>
<keyword evidence="4" id="KW-0238">DNA-binding</keyword>
<dbReference type="GO" id="GO:0005524">
    <property type="term" value="F:ATP binding"/>
    <property type="evidence" value="ECO:0007669"/>
    <property type="project" value="UniProtKB-KW"/>
</dbReference>
<dbReference type="Gene3D" id="1.25.40.10">
    <property type="entry name" value="Tetratricopeptide repeat domain"/>
    <property type="match status" value="2"/>
</dbReference>
<dbReference type="InterPro" id="IPR019734">
    <property type="entry name" value="TPR_rpt"/>
</dbReference>
<organism evidence="7 8">
    <name type="scientific">Sandaracinus amylolyticus</name>
    <dbReference type="NCBI Taxonomy" id="927083"/>
    <lineage>
        <taxon>Bacteria</taxon>
        <taxon>Pseudomonadati</taxon>
        <taxon>Myxococcota</taxon>
        <taxon>Polyangia</taxon>
        <taxon>Polyangiales</taxon>
        <taxon>Sandaracinaceae</taxon>
        <taxon>Sandaracinus</taxon>
    </lineage>
</organism>
<dbReference type="SMART" id="SM00028">
    <property type="entry name" value="TPR"/>
    <property type="match status" value="4"/>
</dbReference>
<evidence type="ECO:0000256" key="1">
    <source>
        <dbReference type="ARBA" id="ARBA00022741"/>
    </source>
</evidence>
<dbReference type="InterPro" id="IPR058031">
    <property type="entry name" value="AAA_lid_NorR"/>
</dbReference>
<dbReference type="Pfam" id="PF00158">
    <property type="entry name" value="Sigma54_activat"/>
    <property type="match status" value="1"/>
</dbReference>
<dbReference type="SMART" id="SM00382">
    <property type="entry name" value="AAA"/>
    <property type="match status" value="1"/>
</dbReference>
<dbReference type="InterPro" id="IPR002197">
    <property type="entry name" value="HTH_Fis"/>
</dbReference>
<dbReference type="Pfam" id="PF25601">
    <property type="entry name" value="AAA_lid_14"/>
    <property type="match status" value="1"/>
</dbReference>
<dbReference type="CDD" id="cd00009">
    <property type="entry name" value="AAA"/>
    <property type="match status" value="1"/>
</dbReference>
<dbReference type="EMBL" id="CP011125">
    <property type="protein sequence ID" value="AKF10295.1"/>
    <property type="molecule type" value="Genomic_DNA"/>
</dbReference>
<dbReference type="InterPro" id="IPR009057">
    <property type="entry name" value="Homeodomain-like_sf"/>
</dbReference>
<dbReference type="InterPro" id="IPR027417">
    <property type="entry name" value="P-loop_NTPase"/>
</dbReference>
<dbReference type="SUPFAM" id="SSF52540">
    <property type="entry name" value="P-loop containing nucleoside triphosphate hydrolases"/>
    <property type="match status" value="2"/>
</dbReference>
<dbReference type="PROSITE" id="PS00688">
    <property type="entry name" value="SIGMA54_INTERACT_3"/>
    <property type="match status" value="1"/>
</dbReference>
<accession>A0A0F6YM53</accession>
<evidence type="ECO:0000313" key="8">
    <source>
        <dbReference type="Proteomes" id="UP000034883"/>
    </source>
</evidence>
<reference evidence="7 8" key="1">
    <citation type="submission" date="2015-03" db="EMBL/GenBank/DDBJ databases">
        <title>Genome assembly of Sandaracinus amylolyticus DSM 53668.</title>
        <authorList>
            <person name="Sharma G."/>
            <person name="Subramanian S."/>
        </authorList>
    </citation>
    <scope>NUCLEOTIDE SEQUENCE [LARGE SCALE GENOMIC DNA]</scope>
    <source>
        <strain evidence="7 8">DSM 53668</strain>
    </source>
</reference>
<evidence type="ECO:0000256" key="4">
    <source>
        <dbReference type="ARBA" id="ARBA00023125"/>
    </source>
</evidence>
<dbReference type="GO" id="GO:0006355">
    <property type="term" value="P:regulation of DNA-templated transcription"/>
    <property type="evidence" value="ECO:0007669"/>
    <property type="project" value="InterPro"/>
</dbReference>
<keyword evidence="2" id="KW-0067">ATP-binding</keyword>
<evidence type="ECO:0000259" key="6">
    <source>
        <dbReference type="PROSITE" id="PS50045"/>
    </source>
</evidence>
<evidence type="ECO:0000313" key="7">
    <source>
        <dbReference type="EMBL" id="AKF10295.1"/>
    </source>
</evidence>
<dbReference type="PANTHER" id="PTHR32071">
    <property type="entry name" value="TRANSCRIPTIONAL REGULATORY PROTEIN"/>
    <property type="match status" value="1"/>
</dbReference>
<evidence type="ECO:0000256" key="3">
    <source>
        <dbReference type="ARBA" id="ARBA00023015"/>
    </source>
</evidence>